<dbReference type="SUPFAM" id="SSF52540">
    <property type="entry name" value="P-loop containing nucleoside triphosphate hydrolases"/>
    <property type="match status" value="1"/>
</dbReference>
<proteinExistence type="predicted"/>
<dbReference type="Gene3D" id="3.40.50.300">
    <property type="entry name" value="P-loop containing nucleotide triphosphate hydrolases"/>
    <property type="match status" value="1"/>
</dbReference>
<evidence type="ECO:0000313" key="2">
    <source>
        <dbReference type="EMBL" id="MBB4140757.1"/>
    </source>
</evidence>
<protein>
    <submittedName>
        <fullName evidence="2">Chromosome partitioning protein</fullName>
    </submittedName>
</protein>
<dbReference type="EMBL" id="JACIFH010000001">
    <property type="protein sequence ID" value="MBB4140757.1"/>
    <property type="molecule type" value="Genomic_DNA"/>
</dbReference>
<name>A0AA40SR68_9MICO</name>
<dbReference type="AlphaFoldDB" id="A0AA40SR68"/>
<dbReference type="Pfam" id="PF01656">
    <property type="entry name" value="CbiA"/>
    <property type="match status" value="1"/>
</dbReference>
<comment type="caution">
    <text evidence="2">The sequence shown here is derived from an EMBL/GenBank/DDBJ whole genome shotgun (WGS) entry which is preliminary data.</text>
</comment>
<dbReference type="PANTHER" id="PTHR13696:SF96">
    <property type="entry name" value="COBQ_COBB_MIND_PARA NUCLEOTIDE BINDING DOMAIN-CONTAINING PROTEIN"/>
    <property type="match status" value="1"/>
</dbReference>
<accession>A0AA40SR68</accession>
<dbReference type="PANTHER" id="PTHR13696">
    <property type="entry name" value="P-LOOP CONTAINING NUCLEOSIDE TRIPHOSPHATE HYDROLASE"/>
    <property type="match status" value="1"/>
</dbReference>
<dbReference type="CDD" id="cd02042">
    <property type="entry name" value="ParAB_family"/>
    <property type="match status" value="1"/>
</dbReference>
<evidence type="ECO:0000313" key="3">
    <source>
        <dbReference type="Proteomes" id="UP000549113"/>
    </source>
</evidence>
<dbReference type="InterPro" id="IPR002586">
    <property type="entry name" value="CobQ/CobB/MinD/ParA_Nub-bd_dom"/>
</dbReference>
<gene>
    <name evidence="2" type="ORF">BKA10_002551</name>
</gene>
<feature type="domain" description="CobQ/CobB/MinD/ParA nucleotide binding" evidence="1">
    <location>
        <begin position="4"/>
        <end position="209"/>
    </location>
</feature>
<evidence type="ECO:0000259" key="1">
    <source>
        <dbReference type="Pfam" id="PF01656"/>
    </source>
</evidence>
<dbReference type="InterPro" id="IPR050678">
    <property type="entry name" value="DNA_Partitioning_ATPase"/>
</dbReference>
<dbReference type="InterPro" id="IPR027417">
    <property type="entry name" value="P-loop_NTPase"/>
</dbReference>
<organism evidence="2 3">
    <name type="scientific">Microbacterium invictum</name>
    <dbReference type="NCBI Taxonomy" id="515415"/>
    <lineage>
        <taxon>Bacteria</taxon>
        <taxon>Bacillati</taxon>
        <taxon>Actinomycetota</taxon>
        <taxon>Actinomycetes</taxon>
        <taxon>Micrococcales</taxon>
        <taxon>Microbacteriaceae</taxon>
        <taxon>Microbacterium</taxon>
    </lineage>
</organism>
<keyword evidence="3" id="KW-1185">Reference proteome</keyword>
<dbReference type="RefSeq" id="WP_183500239.1">
    <property type="nucleotide sequence ID" value="NZ_BAABCO010000004.1"/>
</dbReference>
<dbReference type="Proteomes" id="UP000549113">
    <property type="component" value="Unassembled WGS sequence"/>
</dbReference>
<sequence length="219" mass="24156">MHTIAVANQKGGVGKTTVAMQLAASLSRRFQVLMLDVDPQQSTVWWAENAGDQVPFDFAGWQRPGILNRLDKLGVDYDFVIVDTPGSLEDTRILASVLDAADYVIVPVAPEPLAVEPTLRTIHRLIEPRQVRYAVLLNKVDPRVPGQIERWHELLDVGIGLPRFAEHLRLYKAHADAPVMGQLVTNMRDNRSTTGLISDVTRLGYEVADQVTGAGAGVW</sequence>
<reference evidence="2 3" key="1">
    <citation type="submission" date="2020-08" db="EMBL/GenBank/DDBJ databases">
        <title>Sequencing the genomes of 1000 actinobacteria strains.</title>
        <authorList>
            <person name="Klenk H.-P."/>
        </authorList>
    </citation>
    <scope>NUCLEOTIDE SEQUENCE [LARGE SCALE GENOMIC DNA]</scope>
    <source>
        <strain evidence="2 3">DSM 19600</strain>
    </source>
</reference>